<keyword evidence="13 14" id="KW-0464">Manganese</keyword>
<evidence type="ECO:0000256" key="7">
    <source>
        <dbReference type="ARBA" id="ARBA00019179"/>
    </source>
</evidence>
<evidence type="ECO:0000313" key="18">
    <source>
        <dbReference type="EMBL" id="ACR79567.1"/>
    </source>
</evidence>
<dbReference type="InterPro" id="IPR001352">
    <property type="entry name" value="RNase_HII/HIII"/>
</dbReference>
<sequence>MRCENTEELLDFDRMYIEKFGVIAGLDEAGRGPLAGPVVAAAVILGEKIEGLFDSKALTEKVREELFDKIIKKAKVGIGLSSPDEIDTFNIFEATKLAMNRAIKKLPIQPDYVIIDGKHLKLNNRGECIVSGDQKSASIAAASIVAKVFRDRLMKALAVLYPEYSWDKNKGYGTAEHLKALKIYGPTLWHRLTFSPVKALLNREIVLSWLQNDVISERRLFRVGMLF</sequence>
<dbReference type="GO" id="GO:0043137">
    <property type="term" value="P:DNA replication, removal of RNA primer"/>
    <property type="evidence" value="ECO:0007669"/>
    <property type="project" value="TreeGrafter"/>
</dbReference>
<dbReference type="PANTHER" id="PTHR10954:SF18">
    <property type="entry name" value="RIBONUCLEASE HII"/>
    <property type="match status" value="1"/>
</dbReference>
<evidence type="ECO:0000256" key="13">
    <source>
        <dbReference type="ARBA" id="ARBA00023211"/>
    </source>
</evidence>
<evidence type="ECO:0000256" key="10">
    <source>
        <dbReference type="ARBA" id="ARBA00022723"/>
    </source>
</evidence>
<dbReference type="GO" id="GO:0032299">
    <property type="term" value="C:ribonuclease H2 complex"/>
    <property type="evidence" value="ECO:0007669"/>
    <property type="project" value="TreeGrafter"/>
</dbReference>
<dbReference type="EC" id="3.1.26.4" evidence="6 14"/>
<keyword evidence="11 14" id="KW-0255">Endonuclease</keyword>
<keyword evidence="9 14" id="KW-0540">Nuclease</keyword>
<dbReference type="GO" id="GO:0004523">
    <property type="term" value="F:RNA-DNA hybrid ribonuclease activity"/>
    <property type="evidence" value="ECO:0007669"/>
    <property type="project" value="UniProtKB-UniRule"/>
</dbReference>
<dbReference type="STRING" id="521045.Kole_0857"/>
<organism evidence="18 19">
    <name type="scientific">Kosmotoga olearia (strain ATCC BAA-1733 / DSM 21960 / TBF 19.5.1)</name>
    <dbReference type="NCBI Taxonomy" id="521045"/>
    <lineage>
        <taxon>Bacteria</taxon>
        <taxon>Thermotogati</taxon>
        <taxon>Thermotogota</taxon>
        <taxon>Thermotogae</taxon>
        <taxon>Kosmotogales</taxon>
        <taxon>Kosmotogaceae</taxon>
        <taxon>Kosmotoga</taxon>
    </lineage>
</organism>
<dbReference type="Pfam" id="PF01351">
    <property type="entry name" value="RNase_HII"/>
    <property type="match status" value="1"/>
</dbReference>
<dbReference type="CDD" id="cd07182">
    <property type="entry name" value="RNase_HII_bacteria_HII_like"/>
    <property type="match status" value="1"/>
</dbReference>
<keyword evidence="19" id="KW-1185">Reference proteome</keyword>
<dbReference type="OrthoDB" id="9803420at2"/>
<dbReference type="InterPro" id="IPR012337">
    <property type="entry name" value="RNaseH-like_sf"/>
</dbReference>
<dbReference type="HAMAP" id="MF_00052_B">
    <property type="entry name" value="RNase_HII_B"/>
    <property type="match status" value="1"/>
</dbReference>
<feature type="domain" description="RNase H type-2" evidence="17">
    <location>
        <begin position="21"/>
        <end position="206"/>
    </location>
</feature>
<evidence type="ECO:0000256" key="14">
    <source>
        <dbReference type="HAMAP-Rule" id="MF_00052"/>
    </source>
</evidence>
<proteinExistence type="inferred from homology"/>
<comment type="catalytic activity">
    <reaction evidence="1 14 15 16">
        <text>Endonucleolytic cleavage to 5'-phosphomonoester.</text>
        <dbReference type="EC" id="3.1.26.4"/>
    </reaction>
</comment>
<comment type="cofactor">
    <cofactor evidence="14 15">
        <name>Mn(2+)</name>
        <dbReference type="ChEBI" id="CHEBI:29035"/>
    </cofactor>
    <cofactor evidence="14 15">
        <name>Mg(2+)</name>
        <dbReference type="ChEBI" id="CHEBI:18420"/>
    </cofactor>
    <text evidence="14 15">Manganese or magnesium. Binds 1 divalent metal ion per monomer in the absence of substrate. May bind a second metal ion after substrate binding.</text>
</comment>
<evidence type="ECO:0000256" key="4">
    <source>
        <dbReference type="ARBA" id="ARBA00004496"/>
    </source>
</evidence>
<evidence type="ECO:0000256" key="2">
    <source>
        <dbReference type="ARBA" id="ARBA00001946"/>
    </source>
</evidence>
<dbReference type="eggNOG" id="COG0164">
    <property type="taxonomic scope" value="Bacteria"/>
</dbReference>
<dbReference type="NCBIfam" id="NF000595">
    <property type="entry name" value="PRK00015.1-3"/>
    <property type="match status" value="1"/>
</dbReference>
<dbReference type="NCBIfam" id="NF000594">
    <property type="entry name" value="PRK00015.1-1"/>
    <property type="match status" value="1"/>
</dbReference>
<protein>
    <recommendedName>
        <fullName evidence="7 14">Ribonuclease HII</fullName>
        <shortName evidence="14">RNase HII</shortName>
        <ecNumber evidence="6 14">3.1.26.4</ecNumber>
    </recommendedName>
</protein>
<name>C5CGC6_KOSOT</name>
<dbReference type="Proteomes" id="UP000002382">
    <property type="component" value="Chromosome"/>
</dbReference>
<feature type="binding site" evidence="14 15">
    <location>
        <position position="27"/>
    </location>
    <ligand>
        <name>a divalent metal cation</name>
        <dbReference type="ChEBI" id="CHEBI:60240"/>
    </ligand>
</feature>
<dbReference type="InterPro" id="IPR022898">
    <property type="entry name" value="RNase_HII"/>
</dbReference>
<evidence type="ECO:0000256" key="5">
    <source>
        <dbReference type="ARBA" id="ARBA00007383"/>
    </source>
</evidence>
<dbReference type="HOGENOM" id="CLU_036532_3_2_0"/>
<reference evidence="18 19" key="1">
    <citation type="submission" date="2009-06" db="EMBL/GenBank/DDBJ databases">
        <title>Complete sequence of Thermotogales bacterium TBF 19.5.1.</title>
        <authorList>
            <consortium name="US DOE Joint Genome Institute"/>
            <person name="Lucas S."/>
            <person name="Copeland A."/>
            <person name="Lapidus A."/>
            <person name="Glavina del Rio T."/>
            <person name="Tice H."/>
            <person name="Bruce D."/>
            <person name="Goodwin L."/>
            <person name="Pitluck S."/>
            <person name="Chertkov O."/>
            <person name="Brettin T."/>
            <person name="Detter J.C."/>
            <person name="Han C."/>
            <person name="Schmutz J."/>
            <person name="Larimer F."/>
            <person name="Land M."/>
            <person name="Hauser L."/>
            <person name="Kyrpides N."/>
            <person name="Ovchinnikova G."/>
            <person name="Noll K."/>
        </authorList>
    </citation>
    <scope>NUCLEOTIDE SEQUENCE [LARGE SCALE GENOMIC DNA]</scope>
    <source>
        <strain evidence="19">ATCC BAA-1733 / DSM 21960 / TBF 19.5.1</strain>
    </source>
</reference>
<reference evidence="18 19" key="2">
    <citation type="journal article" date="2011" name="J. Bacteriol.">
        <title>Genome Sequence of Kosmotoga olearia Strain TBF 19.5.1, a Thermophilic Bacterium with a Wide Growth Temperature Range, Isolated from the Troll B Oil Platform in the North Sea.</title>
        <authorList>
            <person name="Swithers K.S."/>
            <person name="Dipippo J.L."/>
            <person name="Bruce D.C."/>
            <person name="Detter C."/>
            <person name="Tapia R."/>
            <person name="Han S."/>
            <person name="Goodwin L.A."/>
            <person name="Han J."/>
            <person name="Woyke T."/>
            <person name="Pitluck S."/>
            <person name="Pennacchio L."/>
            <person name="Nolan M."/>
            <person name="Mikhailova N."/>
            <person name="Land M.L."/>
            <person name="Nesbo C.L."/>
            <person name="Gogarten J.P."/>
            <person name="Noll K.M."/>
        </authorList>
    </citation>
    <scope>NUCLEOTIDE SEQUENCE [LARGE SCALE GENOMIC DNA]</scope>
    <source>
        <strain evidence="19">ATCC BAA-1733 / DSM 21960 / TBF 19.5.1</strain>
    </source>
</reference>
<dbReference type="SUPFAM" id="SSF53098">
    <property type="entry name" value="Ribonuclease H-like"/>
    <property type="match status" value="1"/>
</dbReference>
<evidence type="ECO:0000256" key="11">
    <source>
        <dbReference type="ARBA" id="ARBA00022759"/>
    </source>
</evidence>
<dbReference type="KEGG" id="kol:Kole_0857"/>
<dbReference type="PROSITE" id="PS51975">
    <property type="entry name" value="RNASE_H_2"/>
    <property type="match status" value="1"/>
</dbReference>
<comment type="function">
    <text evidence="3 14 16">Endonuclease that specifically degrades the RNA of RNA-DNA hybrids.</text>
</comment>
<keyword evidence="12 14" id="KW-0378">Hydrolase</keyword>
<dbReference type="GO" id="GO:0003723">
    <property type="term" value="F:RNA binding"/>
    <property type="evidence" value="ECO:0007669"/>
    <property type="project" value="UniProtKB-UniRule"/>
</dbReference>
<dbReference type="InterPro" id="IPR024567">
    <property type="entry name" value="RNase_HII/HIII_dom"/>
</dbReference>
<dbReference type="GO" id="GO:0005737">
    <property type="term" value="C:cytoplasm"/>
    <property type="evidence" value="ECO:0007669"/>
    <property type="project" value="UniProtKB-SubCell"/>
</dbReference>
<feature type="binding site" evidence="14 15">
    <location>
        <position position="116"/>
    </location>
    <ligand>
        <name>a divalent metal cation</name>
        <dbReference type="ChEBI" id="CHEBI:60240"/>
    </ligand>
</feature>
<evidence type="ECO:0000256" key="3">
    <source>
        <dbReference type="ARBA" id="ARBA00004065"/>
    </source>
</evidence>
<dbReference type="InterPro" id="IPR036397">
    <property type="entry name" value="RNaseH_sf"/>
</dbReference>
<evidence type="ECO:0000256" key="6">
    <source>
        <dbReference type="ARBA" id="ARBA00012180"/>
    </source>
</evidence>
<dbReference type="PANTHER" id="PTHR10954">
    <property type="entry name" value="RIBONUCLEASE H2 SUBUNIT A"/>
    <property type="match status" value="1"/>
</dbReference>
<evidence type="ECO:0000256" key="9">
    <source>
        <dbReference type="ARBA" id="ARBA00022722"/>
    </source>
</evidence>
<dbReference type="GO" id="GO:0030145">
    <property type="term" value="F:manganese ion binding"/>
    <property type="evidence" value="ECO:0007669"/>
    <property type="project" value="UniProtKB-UniRule"/>
</dbReference>
<evidence type="ECO:0000256" key="15">
    <source>
        <dbReference type="PROSITE-ProRule" id="PRU01319"/>
    </source>
</evidence>
<evidence type="ECO:0000259" key="17">
    <source>
        <dbReference type="PROSITE" id="PS51975"/>
    </source>
</evidence>
<evidence type="ECO:0000256" key="12">
    <source>
        <dbReference type="ARBA" id="ARBA00022801"/>
    </source>
</evidence>
<accession>C5CGC6</accession>
<evidence type="ECO:0000256" key="1">
    <source>
        <dbReference type="ARBA" id="ARBA00000077"/>
    </source>
</evidence>
<keyword evidence="8 14" id="KW-0963">Cytoplasm</keyword>
<evidence type="ECO:0000256" key="8">
    <source>
        <dbReference type="ARBA" id="ARBA00022490"/>
    </source>
</evidence>
<gene>
    <name evidence="14" type="primary">rnhB</name>
    <name evidence="18" type="ordered locus">Kole_0857</name>
</gene>
<comment type="similarity">
    <text evidence="5 14 16">Belongs to the RNase HII family.</text>
</comment>
<dbReference type="Gene3D" id="3.30.420.10">
    <property type="entry name" value="Ribonuclease H-like superfamily/Ribonuclease H"/>
    <property type="match status" value="1"/>
</dbReference>
<dbReference type="EMBL" id="CP001634">
    <property type="protein sequence ID" value="ACR79567.1"/>
    <property type="molecule type" value="Genomic_DNA"/>
</dbReference>
<feature type="binding site" evidence="14 15">
    <location>
        <position position="28"/>
    </location>
    <ligand>
        <name>a divalent metal cation</name>
        <dbReference type="ChEBI" id="CHEBI:60240"/>
    </ligand>
</feature>
<keyword evidence="10 14" id="KW-0479">Metal-binding</keyword>
<comment type="subcellular location">
    <subcellularLocation>
        <location evidence="4 14">Cytoplasm</location>
    </subcellularLocation>
</comment>
<dbReference type="GO" id="GO:0006298">
    <property type="term" value="P:mismatch repair"/>
    <property type="evidence" value="ECO:0007669"/>
    <property type="project" value="TreeGrafter"/>
</dbReference>
<evidence type="ECO:0000313" key="19">
    <source>
        <dbReference type="Proteomes" id="UP000002382"/>
    </source>
</evidence>
<evidence type="ECO:0000256" key="16">
    <source>
        <dbReference type="RuleBase" id="RU003515"/>
    </source>
</evidence>
<dbReference type="AlphaFoldDB" id="C5CGC6"/>
<dbReference type="RefSeq" id="WP_015868229.1">
    <property type="nucleotide sequence ID" value="NC_012785.1"/>
</dbReference>
<comment type="cofactor">
    <cofactor evidence="2">
        <name>Mg(2+)</name>
        <dbReference type="ChEBI" id="CHEBI:18420"/>
    </cofactor>
</comment>